<evidence type="ECO:0000313" key="6">
    <source>
        <dbReference type="Proteomes" id="UP000249254"/>
    </source>
</evidence>
<accession>A0A328AEC1</accession>
<dbReference type="GO" id="GO:0000160">
    <property type="term" value="P:phosphorelay signal transduction system"/>
    <property type="evidence" value="ECO:0007669"/>
    <property type="project" value="InterPro"/>
</dbReference>
<gene>
    <name evidence="5" type="ORF">DJ017_00640</name>
</gene>
<reference evidence="6" key="1">
    <citation type="submission" date="2018-05" db="EMBL/GenBank/DDBJ databases">
        <authorList>
            <person name="Li X."/>
        </authorList>
    </citation>
    <scope>NUCLEOTIDE SEQUENCE [LARGE SCALE GENOMIC DNA]</scope>
    <source>
        <strain evidence="6">LX32</strain>
    </source>
</reference>
<feature type="domain" description="OmpR/PhoB-type" evidence="4">
    <location>
        <begin position="37"/>
        <end position="136"/>
    </location>
</feature>
<protein>
    <recommendedName>
        <fullName evidence="4">OmpR/PhoB-type domain-containing protein</fullName>
    </recommendedName>
</protein>
<dbReference type="SMART" id="SM00862">
    <property type="entry name" value="Trans_reg_C"/>
    <property type="match status" value="1"/>
</dbReference>
<sequence>MGGIRDGARVRGVATSDAPDPTRPNSARPDPVRLAHEAPFDMGGLSVQPALRRVTHPDGRQQILQPRVMQVLVALARAEGEILSRDELLATCWPGMVVGEDALNRVIGQLRKLCDHLTGGELRIETITKVGYRLVGAGLVAAAAAAQAGDGDPLLAVLAFDNLSGDADFLYFSDGISEEVLLTVAKTTGLRVLGRSSSFHYRGADKSVRRVADELGATHVLDGAVRRAGDSVRISVELVDCASQTTVWTDRFDRRLADVFTLQDEIAAHVAAALKAKFAPSVSAGPIDPAAFDLVLRARAPGPDLIGFNAPLLEQAVALAPDFAEAWALLAFARAISRRWLGVDAAQASALRRGAMEAAERALALDPRAAHAYLALEMIEPMCGAYAKRLSLVDLALAAAPNDPMVLTHMAGLHDILGHQALAYSYIARAYRLDPRYAAFYLPYLQESVGLRQEARSTLDRDVERWPDIIVLHIVAMRFAVEAGDWARFERERAVLPPESLASPIVRGLLLMAERVRGWSPAIARQVVDELRTSVAQTGTAPLGGLGLPAGLGLAGPIYDILEDASFDHLYHSEGLLTSGETALNVLFTASYEAMRADPRFVRLCVKLGLAEYWAASDHWPDFAAEVAPIYDLKAEVRRLLDR</sequence>
<evidence type="ECO:0000256" key="2">
    <source>
        <dbReference type="PROSITE-ProRule" id="PRU01091"/>
    </source>
</evidence>
<comment type="caution">
    <text evidence="5">The sequence shown here is derived from an EMBL/GenBank/DDBJ whole genome shotgun (WGS) entry which is preliminary data.</text>
</comment>
<dbReference type="SUPFAM" id="SSF46894">
    <property type="entry name" value="C-terminal effector domain of the bipartite response regulators"/>
    <property type="match status" value="1"/>
</dbReference>
<name>A0A328AEC1_9CAUL</name>
<feature type="DNA-binding region" description="OmpR/PhoB-type" evidence="2">
    <location>
        <begin position="37"/>
        <end position="136"/>
    </location>
</feature>
<proteinExistence type="predicted"/>
<dbReference type="InterPro" id="IPR011990">
    <property type="entry name" value="TPR-like_helical_dom_sf"/>
</dbReference>
<evidence type="ECO:0000313" key="5">
    <source>
        <dbReference type="EMBL" id="RAK53142.1"/>
    </source>
</evidence>
<dbReference type="GO" id="GO:0006355">
    <property type="term" value="P:regulation of DNA-templated transcription"/>
    <property type="evidence" value="ECO:0007669"/>
    <property type="project" value="InterPro"/>
</dbReference>
<dbReference type="PROSITE" id="PS51755">
    <property type="entry name" value="OMPR_PHOB"/>
    <property type="match status" value="1"/>
</dbReference>
<dbReference type="Proteomes" id="UP000249254">
    <property type="component" value="Unassembled WGS sequence"/>
</dbReference>
<dbReference type="Gene3D" id="1.25.40.10">
    <property type="entry name" value="Tetratricopeptide repeat domain"/>
    <property type="match status" value="1"/>
</dbReference>
<evidence type="ECO:0000256" key="3">
    <source>
        <dbReference type="SAM" id="MobiDB-lite"/>
    </source>
</evidence>
<dbReference type="InterPro" id="IPR036388">
    <property type="entry name" value="WH-like_DNA-bd_sf"/>
</dbReference>
<dbReference type="InterPro" id="IPR016032">
    <property type="entry name" value="Sig_transdc_resp-reg_C-effctor"/>
</dbReference>
<dbReference type="EMBL" id="QFYQ01000001">
    <property type="protein sequence ID" value="RAK53142.1"/>
    <property type="molecule type" value="Genomic_DNA"/>
</dbReference>
<keyword evidence="1 2" id="KW-0238">DNA-binding</keyword>
<dbReference type="SUPFAM" id="SSF48452">
    <property type="entry name" value="TPR-like"/>
    <property type="match status" value="1"/>
</dbReference>
<dbReference type="OrthoDB" id="7168043at2"/>
<evidence type="ECO:0000259" key="4">
    <source>
        <dbReference type="PROSITE" id="PS51755"/>
    </source>
</evidence>
<dbReference type="AlphaFoldDB" id="A0A328AEC1"/>
<evidence type="ECO:0000256" key="1">
    <source>
        <dbReference type="ARBA" id="ARBA00023125"/>
    </source>
</evidence>
<organism evidence="5 6">
    <name type="scientific">Phenylobacterium soli</name>
    <dbReference type="NCBI Taxonomy" id="2170551"/>
    <lineage>
        <taxon>Bacteria</taxon>
        <taxon>Pseudomonadati</taxon>
        <taxon>Pseudomonadota</taxon>
        <taxon>Alphaproteobacteria</taxon>
        <taxon>Caulobacterales</taxon>
        <taxon>Caulobacteraceae</taxon>
        <taxon>Phenylobacterium</taxon>
    </lineage>
</organism>
<dbReference type="Pfam" id="PF00486">
    <property type="entry name" value="Trans_reg_C"/>
    <property type="match status" value="1"/>
</dbReference>
<feature type="region of interest" description="Disordered" evidence="3">
    <location>
        <begin position="1"/>
        <end position="31"/>
    </location>
</feature>
<dbReference type="Gene3D" id="1.10.10.10">
    <property type="entry name" value="Winged helix-like DNA-binding domain superfamily/Winged helix DNA-binding domain"/>
    <property type="match status" value="1"/>
</dbReference>
<dbReference type="InterPro" id="IPR001867">
    <property type="entry name" value="OmpR/PhoB-type_DNA-bd"/>
</dbReference>
<dbReference type="CDD" id="cd00383">
    <property type="entry name" value="trans_reg_C"/>
    <property type="match status" value="1"/>
</dbReference>
<dbReference type="GO" id="GO:0003677">
    <property type="term" value="F:DNA binding"/>
    <property type="evidence" value="ECO:0007669"/>
    <property type="project" value="UniProtKB-UniRule"/>
</dbReference>
<keyword evidence="6" id="KW-1185">Reference proteome</keyword>